<evidence type="ECO:0000259" key="3">
    <source>
        <dbReference type="Pfam" id="PF03067"/>
    </source>
</evidence>
<dbReference type="RefSeq" id="YP_008004025.1">
    <property type="nucleotide sequence ID" value="NC_021247.1"/>
</dbReference>
<evidence type="ECO:0000313" key="4">
    <source>
        <dbReference type="EMBL" id="CCU55523.1"/>
    </source>
</evidence>
<gene>
    <name evidence="4" type="ORF">AHEV_202</name>
</gene>
<dbReference type="PANTHER" id="PTHR34823">
    <property type="entry name" value="GLCNAC-BINDING PROTEIN A"/>
    <property type="match status" value="1"/>
</dbReference>
<dbReference type="GeneID" id="15614131"/>
<dbReference type="OrthoDB" id="8547at10239"/>
<organism evidence="4 5">
    <name type="scientific">Adoxophyes honmai entomopoxvirus 'L'</name>
    <dbReference type="NCBI Taxonomy" id="1293540"/>
    <lineage>
        <taxon>Viruses</taxon>
        <taxon>Varidnaviria</taxon>
        <taxon>Bamfordvirae</taxon>
        <taxon>Nucleocytoviricota</taxon>
        <taxon>Pokkesviricetes</taxon>
        <taxon>Chitovirales</taxon>
        <taxon>Poxviridae</taxon>
        <taxon>Entomopoxvirinae</taxon>
        <taxon>Betaentomopoxvirus</taxon>
        <taxon>Betaentomopoxvirus ahonmai</taxon>
    </lineage>
</organism>
<dbReference type="InterPro" id="IPR014756">
    <property type="entry name" value="Ig_E-set"/>
</dbReference>
<sequence length="352" mass="40217">MFKIVLILSLTNLLYEVNGHGYMTFPIARQRRCSTAGGYWWPPNGDGIQDTMCRYAYKNVYNKVLNQYNSESQAATAAQYMFVQDNEYAALAGNRYTDICYVQQYVVPNYLCGAGASDWSIVPFGDKSGMDLPGSWVPTVIPLYDNHQTNVALELEFCPTAIHEPSYYEVYITNPSFNVHIDNVVWGNLELIYNNTVPLRAKLAESTCVANSMVYRFTVPIPVRSSQFVLYIRWQRNDPVGEGFYNCVDMAFEYAEGPDEEDVIEPEEDIDSEITYECNAAFSGGTDNSLNSRKYQSYLSNAVKSNFGNNGYCRHSKMNNNNRNNNNNNRNNNNNNRNNKNKRRRPQNNNNL</sequence>
<dbReference type="EMBL" id="HF679131">
    <property type="protein sequence ID" value="CCU55523.1"/>
    <property type="molecule type" value="Genomic_DNA"/>
</dbReference>
<evidence type="ECO:0000256" key="1">
    <source>
        <dbReference type="ARBA" id="ARBA00022729"/>
    </source>
</evidence>
<dbReference type="Pfam" id="PF03067">
    <property type="entry name" value="LPMO_10"/>
    <property type="match status" value="1"/>
</dbReference>
<dbReference type="Proteomes" id="UP000792575">
    <property type="component" value="Genome"/>
</dbReference>
<proteinExistence type="predicted"/>
<dbReference type="SUPFAM" id="SSF81296">
    <property type="entry name" value="E set domains"/>
    <property type="match status" value="1"/>
</dbReference>
<dbReference type="Gene3D" id="2.70.50.50">
    <property type="entry name" value="chitin-binding protein cbp21"/>
    <property type="match status" value="1"/>
</dbReference>
<dbReference type="InterPro" id="IPR004302">
    <property type="entry name" value="Cellulose/chitin-bd_N"/>
</dbReference>
<dbReference type="KEGG" id="vg:15614131"/>
<feature type="compositionally biased region" description="Low complexity" evidence="2">
    <location>
        <begin position="319"/>
        <end position="338"/>
    </location>
</feature>
<reference evidence="4" key="1">
    <citation type="journal article" date="2013" name="J. Virol.">
        <title>New Insights into the Evolution of Entomopoxvirinae from the Complete Genome Sequences of Four Entomopoxviruses Infecting Adoxophyes honmai, Choristoneura biennis, Choristoneura rosaceana, and Mythimna separata.</title>
        <authorList>
            <person name="Theze J."/>
            <person name="Takatsuka J."/>
            <person name="Li Z."/>
            <person name="Gallais J."/>
            <person name="Doucet D."/>
            <person name="Arif B."/>
            <person name="Nakai M."/>
            <person name="Herniou E.A."/>
        </authorList>
    </citation>
    <scope>NUCLEOTIDE SEQUENCE</scope>
    <source>
        <strain evidence="4">Tokyo</strain>
    </source>
</reference>
<keyword evidence="1" id="KW-0732">Signal</keyword>
<accession>A0A916KPA5</accession>
<name>A0A916KPA5_9POXV</name>
<feature type="domain" description="Chitin-binding type-4" evidence="3">
    <location>
        <begin position="20"/>
        <end position="249"/>
    </location>
</feature>
<evidence type="ECO:0000256" key="2">
    <source>
        <dbReference type="SAM" id="MobiDB-lite"/>
    </source>
</evidence>
<feature type="region of interest" description="Disordered" evidence="2">
    <location>
        <begin position="310"/>
        <end position="352"/>
    </location>
</feature>
<keyword evidence="5" id="KW-1185">Reference proteome</keyword>
<dbReference type="InterPro" id="IPR051024">
    <property type="entry name" value="GlcNAc_Chitin_IntDeg"/>
</dbReference>
<evidence type="ECO:0000313" key="5">
    <source>
        <dbReference type="Proteomes" id="UP000792575"/>
    </source>
</evidence>
<protein>
    <submittedName>
        <fullName evidence="4">Fusolin</fullName>
    </submittedName>
</protein>
<dbReference type="PANTHER" id="PTHR34823:SF1">
    <property type="entry name" value="CHITIN-BINDING TYPE-4 DOMAIN-CONTAINING PROTEIN"/>
    <property type="match status" value="1"/>
</dbReference>